<sequence>MKLFGRFARQVFPTGSSDKSARQMIIHEKKRENIKWKIEKTLLHFYFNTADVSGHGNSLNEKKKKKKKKRGAGKFHRKAFSYCVLQIVFVCDPYFCMVR</sequence>
<feature type="compositionally biased region" description="Basic residues" evidence="1">
    <location>
        <begin position="62"/>
        <end position="72"/>
    </location>
</feature>
<evidence type="ECO:0000313" key="3">
    <source>
        <dbReference type="Proteomes" id="UP000078546"/>
    </source>
</evidence>
<accession>A0A1A8X262</accession>
<gene>
    <name evidence="2" type="ORF">POVCU1_048010</name>
</gene>
<dbReference type="Proteomes" id="UP000078546">
    <property type="component" value="Unassembled WGS sequence"/>
</dbReference>
<protein>
    <submittedName>
        <fullName evidence="2">Uncharacterized protein</fullName>
    </submittedName>
</protein>
<evidence type="ECO:0000313" key="2">
    <source>
        <dbReference type="EMBL" id="SBS98686.1"/>
    </source>
</evidence>
<feature type="region of interest" description="Disordered" evidence="1">
    <location>
        <begin position="51"/>
        <end position="72"/>
    </location>
</feature>
<evidence type="ECO:0000256" key="1">
    <source>
        <dbReference type="SAM" id="MobiDB-lite"/>
    </source>
</evidence>
<dbReference type="AlphaFoldDB" id="A0A1A8X262"/>
<name>A0A1A8X262_PLAOA</name>
<organism evidence="2 3">
    <name type="scientific">Plasmodium ovale curtisi</name>
    <dbReference type="NCBI Taxonomy" id="864141"/>
    <lineage>
        <taxon>Eukaryota</taxon>
        <taxon>Sar</taxon>
        <taxon>Alveolata</taxon>
        <taxon>Apicomplexa</taxon>
        <taxon>Aconoidasida</taxon>
        <taxon>Haemosporida</taxon>
        <taxon>Plasmodiidae</taxon>
        <taxon>Plasmodium</taxon>
        <taxon>Plasmodium (Plasmodium)</taxon>
    </lineage>
</organism>
<reference evidence="3" key="1">
    <citation type="submission" date="2016-05" db="EMBL/GenBank/DDBJ databases">
        <authorList>
            <person name="Naeem Raeece"/>
        </authorList>
    </citation>
    <scope>NUCLEOTIDE SEQUENCE [LARGE SCALE GENOMIC DNA]</scope>
</reference>
<dbReference type="EMBL" id="FLQV01000878">
    <property type="protein sequence ID" value="SBS98686.1"/>
    <property type="molecule type" value="Genomic_DNA"/>
</dbReference>
<proteinExistence type="predicted"/>